<organism evidence="9 10">
    <name type="scientific">Microvirga terricola</name>
    <dbReference type="NCBI Taxonomy" id="2719797"/>
    <lineage>
        <taxon>Bacteria</taxon>
        <taxon>Pseudomonadati</taxon>
        <taxon>Pseudomonadota</taxon>
        <taxon>Alphaproteobacteria</taxon>
        <taxon>Hyphomicrobiales</taxon>
        <taxon>Methylobacteriaceae</taxon>
        <taxon>Microvirga</taxon>
    </lineage>
</organism>
<dbReference type="InterPro" id="IPR049453">
    <property type="entry name" value="Memb_transporter_dom"/>
</dbReference>
<feature type="transmembrane region" description="Helical" evidence="7">
    <location>
        <begin position="94"/>
        <end position="112"/>
    </location>
</feature>
<evidence type="ECO:0000256" key="6">
    <source>
        <dbReference type="ARBA" id="ARBA00043993"/>
    </source>
</evidence>
<gene>
    <name evidence="9" type="ORF">HB375_15745</name>
</gene>
<accession>A0ABX0VFQ5</accession>
<feature type="transmembrane region" description="Helical" evidence="7">
    <location>
        <begin position="22"/>
        <end position="40"/>
    </location>
</feature>
<evidence type="ECO:0000256" key="7">
    <source>
        <dbReference type="SAM" id="Phobius"/>
    </source>
</evidence>
<proteinExistence type="inferred from homology"/>
<keyword evidence="10" id="KW-1185">Reference proteome</keyword>
<keyword evidence="4 7" id="KW-1133">Transmembrane helix</keyword>
<dbReference type="Proteomes" id="UP000707352">
    <property type="component" value="Unassembled WGS sequence"/>
</dbReference>
<reference evidence="9 10" key="1">
    <citation type="submission" date="2020-03" db="EMBL/GenBank/DDBJ databases">
        <title>The genome sequence of Microvirga sp. c23x22.</title>
        <authorList>
            <person name="Zhang X."/>
        </authorList>
    </citation>
    <scope>NUCLEOTIDE SEQUENCE [LARGE SCALE GENOMIC DNA]</scope>
    <source>
        <strain evidence="10">c23x22</strain>
    </source>
</reference>
<dbReference type="Pfam" id="PF13515">
    <property type="entry name" value="FUSC_2"/>
    <property type="match status" value="1"/>
</dbReference>
<keyword evidence="5 7" id="KW-0472">Membrane</keyword>
<evidence type="ECO:0000313" key="10">
    <source>
        <dbReference type="Proteomes" id="UP000707352"/>
    </source>
</evidence>
<comment type="subcellular location">
    <subcellularLocation>
        <location evidence="1">Cell membrane</location>
        <topology evidence="1">Multi-pass membrane protein</topology>
    </subcellularLocation>
</comment>
<dbReference type="PANTHER" id="PTHR30509">
    <property type="entry name" value="P-HYDROXYBENZOIC ACID EFFLUX PUMP SUBUNIT-RELATED"/>
    <property type="match status" value="1"/>
</dbReference>
<dbReference type="RefSeq" id="WP_167673969.1">
    <property type="nucleotide sequence ID" value="NZ_JAATJS010000006.1"/>
</dbReference>
<keyword evidence="2" id="KW-1003">Cell membrane</keyword>
<dbReference type="EMBL" id="JAATJS010000006">
    <property type="protein sequence ID" value="NIX78051.1"/>
    <property type="molecule type" value="Genomic_DNA"/>
</dbReference>
<sequence length="372" mass="39726">MAFPAASKVWDWLVGHRAELRLALRVTIAGAAAFALAHALSLSQGFWAVITAVIVMQASVGGSLKAAIDRFLGTFAGAVYGAAVAAFVPHETVIQTGLAVVVALAPLALLAAVKASFRVAPITALIVLLATTSQTLGPFASAIERVLEITLGNVVGVAVALFVLPARAHTLLTESAAQVVRLNVQLMTAMMNALIAEPGTPGGVAPLHARIRVSLKQVDTAADEAARERKTHLTDAPDPEPLVRTLYRVRHDFVMIGRAASGPLPDAVRDRLRPSILAIRDTACALLNELGDALQMRALPPTSEAFDTSLTRYVREMDALRAEHLMDTLPGDTVGRLYALQFAFEQFRQDLDDLTGRTHEMAVRNGRASEER</sequence>
<feature type="transmembrane region" description="Helical" evidence="7">
    <location>
        <begin position="119"/>
        <end position="140"/>
    </location>
</feature>
<evidence type="ECO:0000256" key="4">
    <source>
        <dbReference type="ARBA" id="ARBA00022989"/>
    </source>
</evidence>
<dbReference type="PANTHER" id="PTHR30509:SF9">
    <property type="entry name" value="MULTIDRUG RESISTANCE PROTEIN MDTO"/>
    <property type="match status" value="1"/>
</dbReference>
<feature type="domain" description="Integral membrane bound transporter" evidence="8">
    <location>
        <begin position="33"/>
        <end position="159"/>
    </location>
</feature>
<keyword evidence="3 7" id="KW-0812">Transmembrane</keyword>
<feature type="transmembrane region" description="Helical" evidence="7">
    <location>
        <begin position="46"/>
        <end position="64"/>
    </location>
</feature>
<evidence type="ECO:0000256" key="1">
    <source>
        <dbReference type="ARBA" id="ARBA00004651"/>
    </source>
</evidence>
<evidence type="ECO:0000259" key="8">
    <source>
        <dbReference type="Pfam" id="PF13515"/>
    </source>
</evidence>
<evidence type="ECO:0000256" key="2">
    <source>
        <dbReference type="ARBA" id="ARBA00022475"/>
    </source>
</evidence>
<evidence type="ECO:0000256" key="5">
    <source>
        <dbReference type="ARBA" id="ARBA00023136"/>
    </source>
</evidence>
<name>A0ABX0VFQ5_9HYPH</name>
<feature type="transmembrane region" description="Helical" evidence="7">
    <location>
        <begin position="71"/>
        <end position="88"/>
    </location>
</feature>
<comment type="similarity">
    <text evidence="6">Belongs to the YccS/YhfK family.</text>
</comment>
<evidence type="ECO:0000313" key="9">
    <source>
        <dbReference type="EMBL" id="NIX78051.1"/>
    </source>
</evidence>
<protein>
    <submittedName>
        <fullName evidence="9">FUSC family protein</fullName>
    </submittedName>
</protein>
<comment type="caution">
    <text evidence="9">The sequence shown here is derived from an EMBL/GenBank/DDBJ whole genome shotgun (WGS) entry which is preliminary data.</text>
</comment>
<evidence type="ECO:0000256" key="3">
    <source>
        <dbReference type="ARBA" id="ARBA00022692"/>
    </source>
</evidence>